<evidence type="ECO:0000313" key="1">
    <source>
        <dbReference type="EMBL" id="PHV71547.1"/>
    </source>
</evidence>
<dbReference type="EMBL" id="PEDL01000002">
    <property type="protein sequence ID" value="PHV71547.1"/>
    <property type="molecule type" value="Genomic_DNA"/>
</dbReference>
<sequence>MKNKKLLIGVMVVILIGAFVVVAVAKKPKTEETIGGLKSGPRVTVERVKKDNIQTKISSSGKLEAENTCTIYAETPNTVVEVHKKAGDLVKKGDVILTLDTAAQVKTSKQIEALELKLKAAQDELNKLLGAGSKEEILSAQSAILNAEVDEQNTKDALDSKKTELENLRRDLKTSQLEYDVQKQSFEAGLASQKELDDAKNKLVRLEQDIESTEVAIAAHTKKLETIALNKEKAEYNLDVLLNKIDDSNKRQKISNQQATIKELQTQIFNSQTDLGKIDTQIVAPIDGVITQTIEDEGAPIVQGTVIVTIVDPSKLIVNCPISPYYAADLKVGLDATIKYTGSKIIEVQGKVSKVSPIALTQTAADKQATTTIPVEVQVLNPGEVIKPGFTVDVKIITETRENVCLVPLLATIEDDDQDKTYVYVVAEDGTLEKREVEQGLSNGLNIEVSNVKEGEMIVASPSDYLSEGMQVSYEKIGDVK</sequence>
<proteinExistence type="predicted"/>
<keyword evidence="2" id="KW-1185">Reference proteome</keyword>
<organism evidence="1 2">
    <name type="scientific">Sporanaerobium hydrogeniformans</name>
    <dbReference type="NCBI Taxonomy" id="3072179"/>
    <lineage>
        <taxon>Bacteria</taxon>
        <taxon>Bacillati</taxon>
        <taxon>Bacillota</taxon>
        <taxon>Clostridia</taxon>
        <taxon>Lachnospirales</taxon>
        <taxon>Lachnospiraceae</taxon>
        <taxon>Sporanaerobium</taxon>
    </lineage>
</organism>
<dbReference type="Proteomes" id="UP000224460">
    <property type="component" value="Unassembled WGS sequence"/>
</dbReference>
<reference evidence="1" key="1">
    <citation type="submission" date="2017-10" db="EMBL/GenBank/DDBJ databases">
        <title>Genome sequence of cellulolytic Lachnospiraceae bacterium XHS1971 isolated from hotspring sediment.</title>
        <authorList>
            <person name="Vasudevan G."/>
            <person name="Joshi A.J."/>
            <person name="Hivarkar S."/>
            <person name="Lanjekar V.B."/>
            <person name="Dhakephalkar P.K."/>
            <person name="Dagar S."/>
        </authorList>
    </citation>
    <scope>NUCLEOTIDE SEQUENCE</scope>
    <source>
        <strain evidence="1">XHS1971</strain>
    </source>
</reference>
<comment type="caution">
    <text evidence="1">The sequence shown here is derived from an EMBL/GenBank/DDBJ whole genome shotgun (WGS) entry which is preliminary data.</text>
</comment>
<accession>A0AC61DF60</accession>
<gene>
    <name evidence="1" type="ORF">CS063_02970</name>
</gene>
<protein>
    <submittedName>
        <fullName evidence="1">Uncharacterized protein</fullName>
    </submittedName>
</protein>
<name>A0AC61DF60_9FIRM</name>
<evidence type="ECO:0000313" key="2">
    <source>
        <dbReference type="Proteomes" id="UP000224460"/>
    </source>
</evidence>